<dbReference type="GO" id="GO:0015031">
    <property type="term" value="P:protein transport"/>
    <property type="evidence" value="ECO:0007669"/>
    <property type="project" value="InterPro"/>
</dbReference>
<reference evidence="1 2" key="1">
    <citation type="submission" date="2016-10" db="EMBL/GenBank/DDBJ databases">
        <authorList>
            <person name="de Groot N.N."/>
        </authorList>
    </citation>
    <scope>NUCLEOTIDE SEQUENCE [LARGE SCALE GENOMIC DNA]</scope>
    <source>
        <strain evidence="1 2">A-4</strain>
    </source>
</reference>
<dbReference type="STRING" id="439219.SAMN02910293_02309"/>
<keyword evidence="2" id="KW-1185">Reference proteome</keyword>
<dbReference type="RefSeq" id="WP_018163720.1">
    <property type="nucleotide sequence ID" value="NZ_FMXP01000044.1"/>
</dbReference>
<protein>
    <submittedName>
        <fullName evidence="1">Accessory secretory protein Asp3</fullName>
    </submittedName>
</protein>
<evidence type="ECO:0000313" key="2">
    <source>
        <dbReference type="Proteomes" id="UP000182508"/>
    </source>
</evidence>
<dbReference type="NCBIfam" id="TIGR03711">
    <property type="entry name" value="acc_sec_asp3"/>
    <property type="match status" value="1"/>
</dbReference>
<proteinExistence type="predicted"/>
<dbReference type="AlphaFoldDB" id="A0A1G6DNI3"/>
<organism evidence="1 2">
    <name type="scientific">Streptococcus henryi</name>
    <dbReference type="NCBI Taxonomy" id="439219"/>
    <lineage>
        <taxon>Bacteria</taxon>
        <taxon>Bacillati</taxon>
        <taxon>Bacillota</taxon>
        <taxon>Bacilli</taxon>
        <taxon>Lactobacillales</taxon>
        <taxon>Streptococcaceae</taxon>
        <taxon>Streptococcus</taxon>
    </lineage>
</organism>
<name>A0A1G6DNI3_9STRE</name>
<dbReference type="InterPro" id="IPR022259">
    <property type="entry name" value="Acessory_Sec_prot_Asp3"/>
</dbReference>
<sequence>MKAKIYWRQTDLSTFRYGSDVQFRKGVVYFKNLLIPAGEAIHRWDSKTHYQRDRKQPMLPLLFRNRHYQIHLEAEIVPEDTVYVKLEYYDRSDKMIKSEILRGKTAQFTYPNEAYSYSIQLFNASVTELAFRYIEISSIYATPLVTKE</sequence>
<accession>A0A1G6DNI3</accession>
<dbReference type="Pfam" id="PF15432">
    <property type="entry name" value="Sec-ASP3"/>
    <property type="match status" value="1"/>
</dbReference>
<dbReference type="Proteomes" id="UP000182508">
    <property type="component" value="Unassembled WGS sequence"/>
</dbReference>
<evidence type="ECO:0000313" key="1">
    <source>
        <dbReference type="EMBL" id="SDB46365.1"/>
    </source>
</evidence>
<dbReference type="EMBL" id="FMXP01000044">
    <property type="protein sequence ID" value="SDB46365.1"/>
    <property type="molecule type" value="Genomic_DNA"/>
</dbReference>
<gene>
    <name evidence="1" type="ORF">SAMN02910293_02309</name>
</gene>